<dbReference type="Proteomes" id="UP000039046">
    <property type="component" value="Unassembled WGS sequence"/>
</dbReference>
<keyword evidence="7" id="KW-0539">Nucleus</keyword>
<dbReference type="GO" id="GO:0008270">
    <property type="term" value="F:zinc ion binding"/>
    <property type="evidence" value="ECO:0007669"/>
    <property type="project" value="InterPro"/>
</dbReference>
<evidence type="ECO:0000313" key="11">
    <source>
        <dbReference type="Proteomes" id="UP000039046"/>
    </source>
</evidence>
<evidence type="ECO:0000256" key="8">
    <source>
        <dbReference type="SAM" id="MobiDB-lite"/>
    </source>
</evidence>
<dbReference type="InterPro" id="IPR036864">
    <property type="entry name" value="Zn2-C6_fun-type_DNA-bd_sf"/>
</dbReference>
<dbReference type="HOGENOM" id="CLU_016574_7_2_1"/>
<dbReference type="GO" id="GO:0000981">
    <property type="term" value="F:DNA-binding transcription factor activity, RNA polymerase II-specific"/>
    <property type="evidence" value="ECO:0007669"/>
    <property type="project" value="InterPro"/>
</dbReference>
<evidence type="ECO:0000256" key="6">
    <source>
        <dbReference type="ARBA" id="ARBA00023163"/>
    </source>
</evidence>
<dbReference type="Gene3D" id="4.10.240.10">
    <property type="entry name" value="Zn(2)-C6 fungal-type DNA-binding domain"/>
    <property type="match status" value="1"/>
</dbReference>
<feature type="domain" description="Zn(2)-C6 fungal-type" evidence="9">
    <location>
        <begin position="20"/>
        <end position="49"/>
    </location>
</feature>
<evidence type="ECO:0000256" key="7">
    <source>
        <dbReference type="ARBA" id="ARBA00023242"/>
    </source>
</evidence>
<keyword evidence="11" id="KW-1185">Reference proteome</keyword>
<dbReference type="GO" id="GO:0003677">
    <property type="term" value="F:DNA binding"/>
    <property type="evidence" value="ECO:0007669"/>
    <property type="project" value="UniProtKB-KW"/>
</dbReference>
<evidence type="ECO:0000259" key="9">
    <source>
        <dbReference type="PROSITE" id="PS50048"/>
    </source>
</evidence>
<dbReference type="PROSITE" id="PS50048">
    <property type="entry name" value="ZN2_CY6_FUNGAL_2"/>
    <property type="match status" value="1"/>
</dbReference>
<dbReference type="CDD" id="cd12148">
    <property type="entry name" value="fungal_TF_MHR"/>
    <property type="match status" value="1"/>
</dbReference>
<evidence type="ECO:0000256" key="5">
    <source>
        <dbReference type="ARBA" id="ARBA00023125"/>
    </source>
</evidence>
<organism evidence="10 11">
    <name type="scientific">[Torrubiella] hemipterigena</name>
    <dbReference type="NCBI Taxonomy" id="1531966"/>
    <lineage>
        <taxon>Eukaryota</taxon>
        <taxon>Fungi</taxon>
        <taxon>Dikarya</taxon>
        <taxon>Ascomycota</taxon>
        <taxon>Pezizomycotina</taxon>
        <taxon>Sordariomycetes</taxon>
        <taxon>Hypocreomycetidae</taxon>
        <taxon>Hypocreales</taxon>
        <taxon>Clavicipitaceae</taxon>
        <taxon>Clavicipitaceae incertae sedis</taxon>
        <taxon>'Torrubiella' clade</taxon>
    </lineage>
</organism>
<feature type="region of interest" description="Disordered" evidence="8">
    <location>
        <begin position="330"/>
        <end position="354"/>
    </location>
</feature>
<dbReference type="PANTHER" id="PTHR31668">
    <property type="entry name" value="GLUCOSE TRANSPORT TRANSCRIPTION REGULATOR RGT1-RELATED-RELATED"/>
    <property type="match status" value="1"/>
</dbReference>
<accession>A0A0A1TDN6</accession>
<feature type="region of interest" description="Disordered" evidence="8">
    <location>
        <begin position="55"/>
        <end position="80"/>
    </location>
</feature>
<keyword evidence="2" id="KW-0479">Metal-binding</keyword>
<dbReference type="SMART" id="SM00066">
    <property type="entry name" value="GAL4"/>
    <property type="match status" value="1"/>
</dbReference>
<sequence length="525" mass="57992">MPQMVDVPPTQISRRRTQAACDVCVLRRVKCDEQRPCRECQKRCLECVTQKQRRKRGPKGPRIPKVDKTSPTQSTSPPQQPIVHAVPVAETPATPSTHAVPSSDESAVAAISHDSSLSLDFTCHQAPIPLKVYLHYLEIFRRRLFSIWPVVNISRLIAQISSHNADPEAFSLASAVCAATIAQLRLATHSSHDFAKDAQRRRETFDYRERATMSSFLTSFFLHMYYANTTKLMTAGLLLREAIAYAHILGLDQADVRKTDDLSEHALNVRAFWLLFMTERTFCIQNNLPSTLHPIDTIPDSQDYVEGVDLVAFASLTKLFSHLHAAIASPSRRRPRREGDSPPTVNRTIGAYNPGDEAKQGLGFNETQRADLCITRHWIRILAWEYLLGQCAASYSSDSVFSLFLPVTVGQEILSTFAAIDASAIRSHGYGMEIKLFKVADSVIDVMTCAPRAAWSDGMLLGSGDVLQSLMTTLGAVGGAQSKFMSKLQSRLATLDAAPSPSCGLLLTHGPYEEAEQVIEQGLVP</sequence>
<dbReference type="InterPro" id="IPR001138">
    <property type="entry name" value="Zn2Cys6_DnaBD"/>
</dbReference>
<dbReference type="InterPro" id="IPR050797">
    <property type="entry name" value="Carb_Metab_Trans_Reg"/>
</dbReference>
<dbReference type="PANTHER" id="PTHR31668:SF18">
    <property type="entry name" value="MALTOSE FERMENTATION REGULATORY PROTEIN MAL13-RELATED"/>
    <property type="match status" value="1"/>
</dbReference>
<evidence type="ECO:0000256" key="1">
    <source>
        <dbReference type="ARBA" id="ARBA00004123"/>
    </source>
</evidence>
<keyword evidence="4" id="KW-0805">Transcription regulation</keyword>
<name>A0A0A1TDN6_9HYPO</name>
<dbReference type="SUPFAM" id="SSF57701">
    <property type="entry name" value="Zn2/Cys6 DNA-binding domain"/>
    <property type="match status" value="1"/>
</dbReference>
<dbReference type="OrthoDB" id="2534600at2759"/>
<dbReference type="Pfam" id="PF00172">
    <property type="entry name" value="Zn_clus"/>
    <property type="match status" value="1"/>
</dbReference>
<dbReference type="EMBL" id="CDHN01000002">
    <property type="protein sequence ID" value="CEJ87356.1"/>
    <property type="molecule type" value="Genomic_DNA"/>
</dbReference>
<reference evidence="10 11" key="1">
    <citation type="journal article" date="2015" name="Genome Announc.">
        <title>Draft Genome Sequence and Gene Annotation of the Entomopathogenic Fungus Verticillium hemipterigenum.</title>
        <authorList>
            <person name="Horn F."/>
            <person name="Habel A."/>
            <person name="Scharf D.H."/>
            <person name="Dworschak J."/>
            <person name="Brakhage A.A."/>
            <person name="Guthke R."/>
            <person name="Hertweck C."/>
            <person name="Linde J."/>
        </authorList>
    </citation>
    <scope>NUCLEOTIDE SEQUENCE [LARGE SCALE GENOMIC DNA]</scope>
</reference>
<gene>
    <name evidence="10" type="ORF">VHEMI04390</name>
</gene>
<keyword evidence="3" id="KW-0862">Zinc</keyword>
<evidence type="ECO:0000256" key="3">
    <source>
        <dbReference type="ARBA" id="ARBA00022833"/>
    </source>
</evidence>
<evidence type="ECO:0000256" key="2">
    <source>
        <dbReference type="ARBA" id="ARBA00022723"/>
    </source>
</evidence>
<dbReference type="AlphaFoldDB" id="A0A0A1TDN6"/>
<evidence type="ECO:0000313" key="10">
    <source>
        <dbReference type="EMBL" id="CEJ87356.1"/>
    </source>
</evidence>
<dbReference type="CDD" id="cd00067">
    <property type="entry name" value="GAL4"/>
    <property type="match status" value="1"/>
</dbReference>
<comment type="subcellular location">
    <subcellularLocation>
        <location evidence="1">Nucleus</location>
    </subcellularLocation>
</comment>
<dbReference type="GO" id="GO:0005634">
    <property type="term" value="C:nucleus"/>
    <property type="evidence" value="ECO:0007669"/>
    <property type="project" value="UniProtKB-SubCell"/>
</dbReference>
<keyword evidence="5" id="KW-0238">DNA-binding</keyword>
<evidence type="ECO:0000256" key="4">
    <source>
        <dbReference type="ARBA" id="ARBA00023015"/>
    </source>
</evidence>
<keyword evidence="6" id="KW-0804">Transcription</keyword>
<protein>
    <recommendedName>
        <fullName evidence="9">Zn(2)-C6 fungal-type domain-containing protein</fullName>
    </recommendedName>
</protein>
<proteinExistence type="predicted"/>